<dbReference type="OMA" id="DSIVWIF"/>
<evidence type="ECO:0000256" key="12">
    <source>
        <dbReference type="SAM" id="MobiDB-lite"/>
    </source>
</evidence>
<evidence type="ECO:0000256" key="14">
    <source>
        <dbReference type="SAM" id="SignalP"/>
    </source>
</evidence>
<keyword evidence="4 14" id="KW-0732">Signal</keyword>
<feature type="chain" id="PRO_5044587620" evidence="14">
    <location>
        <begin position="24"/>
        <end position="351"/>
    </location>
</feature>
<gene>
    <name evidence="16 18" type="primary">SLAMF7</name>
</gene>
<dbReference type="PANTHER" id="PTHR12080:SF46">
    <property type="entry name" value="SLAM FAMILY MEMBER 7"/>
    <property type="match status" value="1"/>
</dbReference>
<evidence type="ECO:0000313" key="18">
    <source>
        <dbReference type="RefSeq" id="XP_008698899.1"/>
    </source>
</evidence>
<feature type="domain" description="Ig-like" evidence="15">
    <location>
        <begin position="135"/>
        <end position="215"/>
    </location>
</feature>
<dbReference type="InterPro" id="IPR015631">
    <property type="entry name" value="CD2/SLAM_rcpt"/>
</dbReference>
<dbReference type="FunFam" id="2.60.40.10:FF:000470">
    <property type="entry name" value="SLAM family member 7"/>
    <property type="match status" value="1"/>
</dbReference>
<dbReference type="Ensembl" id="ENSUMAT00000000213.1">
    <property type="protein sequence ID" value="ENSUMAP00000000091.1"/>
    <property type="gene ID" value="ENSUMAG00000000211.1"/>
</dbReference>
<dbReference type="AlphaFoldDB" id="A0A384CWN7"/>
<feature type="compositionally biased region" description="Basic and acidic residues" evidence="12">
    <location>
        <begin position="258"/>
        <end position="272"/>
    </location>
</feature>
<feature type="signal peptide" evidence="14">
    <location>
        <begin position="1"/>
        <end position="23"/>
    </location>
</feature>
<dbReference type="CTD" id="57823"/>
<proteinExistence type="predicted"/>
<keyword evidence="10" id="KW-0325">Glycoprotein</keyword>
<sequence length="351" mass="38901">MLGPPACFLLVLLLCQLTGPATSGALKELVGDLGGSVTFPLKLPRIQIDSLVWIFNTTPLITIQPKTPDKQPNVIVTQSHNKERVDFLLGNYSLKLSKLDKSDSGDYRVVIYSSSLKDPFIQQYELRVYEHLSKPKVTMGLQNNKNGTCVTNLTCFMDQGGEDVTYSWESLGQAANESHNGSILPISWRLGKKGMTFICVARNPISSNSSNPVFAWKLCEGAADDPESSAVLYILGVIFLLSAFALVPVILITRRERKEESIEEKKGMDTHQEILNNSPSGDTPVYDTITCVNNTIPEENPVNTLYSSVQIPQKMEKPHSPPTSPNMPRLFAYENVIETAVHPFWVTSKKI</sequence>
<evidence type="ECO:0000256" key="8">
    <source>
        <dbReference type="ARBA" id="ARBA00023136"/>
    </source>
</evidence>
<dbReference type="KEGG" id="umr:103672033"/>
<evidence type="ECO:0000256" key="2">
    <source>
        <dbReference type="ARBA" id="ARBA00022588"/>
    </source>
</evidence>
<dbReference type="GO" id="GO:0042110">
    <property type="term" value="P:T cell activation"/>
    <property type="evidence" value="ECO:0007669"/>
    <property type="project" value="TreeGrafter"/>
</dbReference>
<dbReference type="Proteomes" id="UP000261680">
    <property type="component" value="Unplaced"/>
</dbReference>
<dbReference type="FunFam" id="2.60.40.10:FF:000820">
    <property type="entry name" value="SLAM family member 7"/>
    <property type="match status" value="1"/>
</dbReference>
<reference evidence="16" key="1">
    <citation type="submission" date="2019-03" db="UniProtKB">
        <authorList>
            <consortium name="Ensembl"/>
        </authorList>
    </citation>
    <scope>IDENTIFICATION</scope>
</reference>
<keyword evidence="11" id="KW-0393">Immunoglobulin domain</keyword>
<comment type="subcellular location">
    <subcellularLocation>
        <location evidence="1">Membrane</location>
        <topology evidence="1">Single-pass type I membrane protein</topology>
    </subcellularLocation>
</comment>
<accession>A0A384CWN7</accession>
<dbReference type="Gene3D" id="2.60.40.10">
    <property type="entry name" value="Immunoglobulins"/>
    <property type="match status" value="2"/>
</dbReference>
<dbReference type="RefSeq" id="XP_008698899.1">
    <property type="nucleotide sequence ID" value="XM_008700677.2"/>
</dbReference>
<evidence type="ECO:0000256" key="4">
    <source>
        <dbReference type="ARBA" id="ARBA00022729"/>
    </source>
</evidence>
<dbReference type="GeneTree" id="ENSGT01030000234540"/>
<keyword evidence="8 13" id="KW-0472">Membrane</keyword>
<reference evidence="18" key="2">
    <citation type="submission" date="2025-04" db="UniProtKB">
        <authorList>
            <consortium name="RefSeq"/>
        </authorList>
    </citation>
    <scope>IDENTIFICATION</scope>
    <source>
        <tissue evidence="18">Whole blood</tissue>
    </source>
</reference>
<dbReference type="OrthoDB" id="8963224at2759"/>
<keyword evidence="5" id="KW-0391">Immunity</keyword>
<dbReference type="GO" id="GO:0002250">
    <property type="term" value="P:adaptive immune response"/>
    <property type="evidence" value="ECO:0007669"/>
    <property type="project" value="UniProtKB-KW"/>
</dbReference>
<evidence type="ECO:0000313" key="17">
    <source>
        <dbReference type="Proteomes" id="UP000261680"/>
    </source>
</evidence>
<dbReference type="PROSITE" id="PS50835">
    <property type="entry name" value="IG_LIKE"/>
    <property type="match status" value="1"/>
</dbReference>
<evidence type="ECO:0000256" key="9">
    <source>
        <dbReference type="ARBA" id="ARBA00023157"/>
    </source>
</evidence>
<evidence type="ECO:0000256" key="7">
    <source>
        <dbReference type="ARBA" id="ARBA00023130"/>
    </source>
</evidence>
<evidence type="ECO:0000256" key="11">
    <source>
        <dbReference type="ARBA" id="ARBA00023319"/>
    </source>
</evidence>
<evidence type="ECO:0000313" key="16">
    <source>
        <dbReference type="Ensembl" id="ENSUMAP00000000091"/>
    </source>
</evidence>
<keyword evidence="9" id="KW-1015">Disulfide bond</keyword>
<evidence type="ECO:0000256" key="6">
    <source>
        <dbReference type="ARBA" id="ARBA00022989"/>
    </source>
</evidence>
<dbReference type="InterPro" id="IPR007110">
    <property type="entry name" value="Ig-like_dom"/>
</dbReference>
<dbReference type="InterPro" id="IPR036179">
    <property type="entry name" value="Ig-like_dom_sf"/>
</dbReference>
<dbReference type="PANTHER" id="PTHR12080">
    <property type="entry name" value="SIGNALING LYMPHOCYTIC ACTIVATION MOLECULE"/>
    <property type="match status" value="1"/>
</dbReference>
<evidence type="ECO:0000256" key="5">
    <source>
        <dbReference type="ARBA" id="ARBA00022859"/>
    </source>
</evidence>
<evidence type="ECO:0000259" key="15">
    <source>
        <dbReference type="PROSITE" id="PS50835"/>
    </source>
</evidence>
<keyword evidence="2" id="KW-0399">Innate immunity</keyword>
<feature type="transmembrane region" description="Helical" evidence="13">
    <location>
        <begin position="230"/>
        <end position="252"/>
    </location>
</feature>
<keyword evidence="6 13" id="KW-1133">Transmembrane helix</keyword>
<dbReference type="GO" id="GO:0042802">
    <property type="term" value="F:identical protein binding"/>
    <property type="evidence" value="ECO:0007669"/>
    <property type="project" value="Ensembl"/>
</dbReference>
<keyword evidence="17" id="KW-1185">Reference proteome</keyword>
<organism evidence="17 18">
    <name type="scientific">Ursus maritimus</name>
    <name type="common">Polar bear</name>
    <name type="synonym">Thalarctos maritimus</name>
    <dbReference type="NCBI Taxonomy" id="29073"/>
    <lineage>
        <taxon>Eukaryota</taxon>
        <taxon>Metazoa</taxon>
        <taxon>Chordata</taxon>
        <taxon>Craniata</taxon>
        <taxon>Vertebrata</taxon>
        <taxon>Euteleostomi</taxon>
        <taxon>Mammalia</taxon>
        <taxon>Eutheria</taxon>
        <taxon>Laurasiatheria</taxon>
        <taxon>Carnivora</taxon>
        <taxon>Caniformia</taxon>
        <taxon>Ursidae</taxon>
        <taxon>Ursus</taxon>
    </lineage>
</organism>
<protein>
    <submittedName>
        <fullName evidence="16 18">SLAM family member 7</fullName>
    </submittedName>
</protein>
<feature type="region of interest" description="Disordered" evidence="12">
    <location>
        <begin position="258"/>
        <end position="281"/>
    </location>
</feature>
<evidence type="ECO:0000256" key="13">
    <source>
        <dbReference type="SAM" id="Phobius"/>
    </source>
</evidence>
<dbReference type="GeneID" id="103672033"/>
<dbReference type="InterPro" id="IPR013783">
    <property type="entry name" value="Ig-like_fold"/>
</dbReference>
<dbReference type="GO" id="GO:0009897">
    <property type="term" value="C:external side of plasma membrane"/>
    <property type="evidence" value="ECO:0007669"/>
    <property type="project" value="TreeGrafter"/>
</dbReference>
<dbReference type="STRING" id="29073.ENSUMAP00000000091"/>
<evidence type="ECO:0000256" key="3">
    <source>
        <dbReference type="ARBA" id="ARBA00022692"/>
    </source>
</evidence>
<dbReference type="GO" id="GO:0045087">
    <property type="term" value="P:innate immune response"/>
    <property type="evidence" value="ECO:0007669"/>
    <property type="project" value="UniProtKB-KW"/>
</dbReference>
<evidence type="ECO:0000256" key="10">
    <source>
        <dbReference type="ARBA" id="ARBA00023180"/>
    </source>
</evidence>
<name>A0A384CWN7_URSMA</name>
<dbReference type="SUPFAM" id="SSF48726">
    <property type="entry name" value="Immunoglobulin"/>
    <property type="match status" value="2"/>
</dbReference>
<evidence type="ECO:0000256" key="1">
    <source>
        <dbReference type="ARBA" id="ARBA00004479"/>
    </source>
</evidence>
<keyword evidence="7" id="KW-1064">Adaptive immunity</keyword>
<keyword evidence="3 13" id="KW-0812">Transmembrane</keyword>